<comment type="caution">
    <text evidence="1">The sequence shown here is derived from an EMBL/GenBank/DDBJ whole genome shotgun (WGS) entry which is preliminary data.</text>
</comment>
<evidence type="ECO:0000313" key="2">
    <source>
        <dbReference type="Proteomes" id="UP001178507"/>
    </source>
</evidence>
<reference evidence="1" key="1">
    <citation type="submission" date="2023-08" db="EMBL/GenBank/DDBJ databases">
        <authorList>
            <person name="Chen Y."/>
            <person name="Shah S."/>
            <person name="Dougan E. K."/>
            <person name="Thang M."/>
            <person name="Chan C."/>
        </authorList>
    </citation>
    <scope>NUCLEOTIDE SEQUENCE</scope>
</reference>
<gene>
    <name evidence="1" type="ORF">EVOR1521_LOCUS15778</name>
</gene>
<keyword evidence="2" id="KW-1185">Reference proteome</keyword>
<dbReference type="InterPro" id="IPR036850">
    <property type="entry name" value="NDK-like_dom_sf"/>
</dbReference>
<evidence type="ECO:0000313" key="1">
    <source>
        <dbReference type="EMBL" id="CAJ1390308.1"/>
    </source>
</evidence>
<dbReference type="SUPFAM" id="SSF54919">
    <property type="entry name" value="Nucleoside diphosphate kinase, NDK"/>
    <property type="match status" value="1"/>
</dbReference>
<dbReference type="Proteomes" id="UP001178507">
    <property type="component" value="Unassembled WGS sequence"/>
</dbReference>
<protein>
    <submittedName>
        <fullName evidence="1">Uncharacterized protein</fullName>
    </submittedName>
</protein>
<organism evidence="1 2">
    <name type="scientific">Effrenium voratum</name>
    <dbReference type="NCBI Taxonomy" id="2562239"/>
    <lineage>
        <taxon>Eukaryota</taxon>
        <taxon>Sar</taxon>
        <taxon>Alveolata</taxon>
        <taxon>Dinophyceae</taxon>
        <taxon>Suessiales</taxon>
        <taxon>Symbiodiniaceae</taxon>
        <taxon>Effrenium</taxon>
    </lineage>
</organism>
<dbReference type="AlphaFoldDB" id="A0AA36IPK1"/>
<name>A0AA36IPK1_9DINO</name>
<feature type="non-terminal residue" evidence="1">
    <location>
        <position position="111"/>
    </location>
</feature>
<sequence>MDAPSLYVGKVAAQSGSVYVTNGFVPYWREAFSSTGEACWFVVEFDPSQVSWKRFEEILGATDPSQASKDSIRGLLFQHWKDCGLSQQPTTMDNGVHFSAGALEGMRERML</sequence>
<accession>A0AA36IPK1</accession>
<dbReference type="Gene3D" id="3.30.70.141">
    <property type="entry name" value="Nucleoside diphosphate kinase-like domain"/>
    <property type="match status" value="1"/>
</dbReference>
<dbReference type="EMBL" id="CAUJNA010002049">
    <property type="protein sequence ID" value="CAJ1390308.1"/>
    <property type="molecule type" value="Genomic_DNA"/>
</dbReference>
<proteinExistence type="predicted"/>